<evidence type="ECO:0000313" key="1">
    <source>
        <dbReference type="Proteomes" id="UP000887572"/>
    </source>
</evidence>
<keyword evidence="1" id="KW-1185">Reference proteome</keyword>
<accession>A0A914I0Q8</accession>
<proteinExistence type="predicted"/>
<protein>
    <submittedName>
        <fullName evidence="2">Uncharacterized protein</fullName>
    </submittedName>
</protein>
<dbReference type="Proteomes" id="UP000887572">
    <property type="component" value="Unplaced"/>
</dbReference>
<name>A0A914I0Q8_GLORO</name>
<evidence type="ECO:0000313" key="2">
    <source>
        <dbReference type="WBParaSite" id="Gr19_v10_g554.t1"/>
    </source>
</evidence>
<dbReference type="WBParaSite" id="Gr19_v10_g554.t1">
    <property type="protein sequence ID" value="Gr19_v10_g554.t1"/>
    <property type="gene ID" value="Gr19_v10_g554"/>
</dbReference>
<organism evidence="1 2">
    <name type="scientific">Globodera rostochiensis</name>
    <name type="common">Golden nematode worm</name>
    <name type="synonym">Heterodera rostochiensis</name>
    <dbReference type="NCBI Taxonomy" id="31243"/>
    <lineage>
        <taxon>Eukaryota</taxon>
        <taxon>Metazoa</taxon>
        <taxon>Ecdysozoa</taxon>
        <taxon>Nematoda</taxon>
        <taxon>Chromadorea</taxon>
        <taxon>Rhabditida</taxon>
        <taxon>Tylenchina</taxon>
        <taxon>Tylenchomorpha</taxon>
        <taxon>Tylenchoidea</taxon>
        <taxon>Heteroderidae</taxon>
        <taxon>Heteroderinae</taxon>
        <taxon>Globodera</taxon>
    </lineage>
</organism>
<reference evidence="2" key="1">
    <citation type="submission" date="2022-11" db="UniProtKB">
        <authorList>
            <consortium name="WormBaseParasite"/>
        </authorList>
    </citation>
    <scope>IDENTIFICATION</scope>
</reference>
<sequence length="173" mass="19399">MVLLHRRLLLTPSSPLPNVPLLLLTICAQLICPISPVGTSSAFVGFFNSKRAVAISSVARIPDELMNPVYRLQMRQRLRMLDSLRRRRFPSFNRPLPAPPFSVSSSKVRHATASLSMPSYLVFHHYRNCFFSPINCHLPPAVGGIRSSASTKNQNIIVQQRRNSSNDTTTTEE</sequence>
<dbReference type="AlphaFoldDB" id="A0A914I0Q8"/>